<evidence type="ECO:0000313" key="4">
    <source>
        <dbReference type="Proteomes" id="UP000190857"/>
    </source>
</evidence>
<evidence type="ECO:0000313" key="3">
    <source>
        <dbReference type="EMBL" id="SKC39700.1"/>
    </source>
</evidence>
<dbReference type="AlphaFoldDB" id="A0A1T5IKR7"/>
<dbReference type="Pfam" id="PF02517">
    <property type="entry name" value="Rce1-like"/>
    <property type="match status" value="1"/>
</dbReference>
<dbReference type="InterPro" id="IPR003675">
    <property type="entry name" value="Rce1/LyrA-like_dom"/>
</dbReference>
<evidence type="ECO:0000259" key="2">
    <source>
        <dbReference type="Pfam" id="PF02517"/>
    </source>
</evidence>
<dbReference type="RefSeq" id="WP_079726780.1">
    <property type="nucleotide sequence ID" value="NZ_FUZP01000001.1"/>
</dbReference>
<feature type="transmembrane region" description="Helical" evidence="1">
    <location>
        <begin position="205"/>
        <end position="229"/>
    </location>
</feature>
<accession>A0A1T5IKR7</accession>
<dbReference type="PANTHER" id="PTHR35797:SF1">
    <property type="entry name" value="PROTEASE"/>
    <property type="match status" value="1"/>
</dbReference>
<dbReference type="GO" id="GO:0006508">
    <property type="term" value="P:proteolysis"/>
    <property type="evidence" value="ECO:0007669"/>
    <property type="project" value="UniProtKB-KW"/>
</dbReference>
<dbReference type="InterPro" id="IPR042150">
    <property type="entry name" value="MmRce1-like"/>
</dbReference>
<feature type="transmembrane region" description="Helical" evidence="1">
    <location>
        <begin position="64"/>
        <end position="88"/>
    </location>
</feature>
<keyword evidence="3" id="KW-0645">Protease</keyword>
<feature type="transmembrane region" description="Helical" evidence="1">
    <location>
        <begin position="134"/>
        <end position="154"/>
    </location>
</feature>
<reference evidence="3 4" key="1">
    <citation type="submission" date="2017-02" db="EMBL/GenBank/DDBJ databases">
        <authorList>
            <person name="Peterson S.W."/>
        </authorList>
    </citation>
    <scope>NUCLEOTIDE SEQUENCE [LARGE SCALE GENOMIC DNA]</scope>
    <source>
        <strain evidence="3 4">VKM Ac-2059</strain>
    </source>
</reference>
<organism evidence="3 4">
    <name type="scientific">Okibacterium fritillariae</name>
    <dbReference type="NCBI Taxonomy" id="123320"/>
    <lineage>
        <taxon>Bacteria</taxon>
        <taxon>Bacillati</taxon>
        <taxon>Actinomycetota</taxon>
        <taxon>Actinomycetes</taxon>
        <taxon>Micrococcales</taxon>
        <taxon>Microbacteriaceae</taxon>
        <taxon>Okibacterium</taxon>
    </lineage>
</organism>
<feature type="transmembrane region" description="Helical" evidence="1">
    <location>
        <begin position="109"/>
        <end position="128"/>
    </location>
</feature>
<feature type="transmembrane region" description="Helical" evidence="1">
    <location>
        <begin position="266"/>
        <end position="284"/>
    </location>
</feature>
<keyword evidence="1" id="KW-0472">Membrane</keyword>
<sequence length="310" mass="33477">MTITERPTPNPPGGIAGLIRRHPLVSFFVLALGLSWIAWTPWILSNNGLGVLDFSFPSILGTTQFTGMLFGAYLGPLGAAFIVTSITGGRAGLRVWVGRLLRWRVAPRWYLVALFAVPVAVLLLGTLASGGQVHAPSLLAVGLYVPALLLQMLTTGLAEEPGWRDFALPPLQERFGPLGAAAILGPLWGLWHVPLFFTEWGSWPAVTWLNVVEFVAFSALFNIVIMWLFNRSGQSLPIVMLFHVSLNNTVSVFWAEMFPTVGGDQLQHVLLAGAAVAATVTIILTRGRLGLPRTTPAFGHAPVESEKIAV</sequence>
<dbReference type="STRING" id="123320.SAMN06309945_0572"/>
<feature type="domain" description="CAAX prenyl protease 2/Lysostaphin resistance protein A-like" evidence="2">
    <location>
        <begin position="144"/>
        <end position="247"/>
    </location>
</feature>
<evidence type="ECO:0000256" key="1">
    <source>
        <dbReference type="SAM" id="Phobius"/>
    </source>
</evidence>
<dbReference type="OrthoDB" id="3693644at2"/>
<proteinExistence type="predicted"/>
<dbReference type="PANTHER" id="PTHR35797">
    <property type="entry name" value="PROTEASE-RELATED"/>
    <property type="match status" value="1"/>
</dbReference>
<dbReference type="GO" id="GO:0080120">
    <property type="term" value="P:CAAX-box protein maturation"/>
    <property type="evidence" value="ECO:0007669"/>
    <property type="project" value="UniProtKB-ARBA"/>
</dbReference>
<dbReference type="EMBL" id="FUZP01000001">
    <property type="protein sequence ID" value="SKC39700.1"/>
    <property type="molecule type" value="Genomic_DNA"/>
</dbReference>
<feature type="transmembrane region" description="Helical" evidence="1">
    <location>
        <begin position="24"/>
        <end position="44"/>
    </location>
</feature>
<dbReference type="Proteomes" id="UP000190857">
    <property type="component" value="Unassembled WGS sequence"/>
</dbReference>
<feature type="transmembrane region" description="Helical" evidence="1">
    <location>
        <begin position="236"/>
        <end position="254"/>
    </location>
</feature>
<gene>
    <name evidence="3" type="ORF">SAMN06309945_0572</name>
</gene>
<protein>
    <submittedName>
        <fullName evidence="3">CAAX protease self-immunity</fullName>
    </submittedName>
</protein>
<keyword evidence="3" id="KW-0378">Hydrolase</keyword>
<keyword evidence="4" id="KW-1185">Reference proteome</keyword>
<keyword evidence="1" id="KW-0812">Transmembrane</keyword>
<name>A0A1T5IKR7_9MICO</name>
<feature type="transmembrane region" description="Helical" evidence="1">
    <location>
        <begin position="175"/>
        <end position="193"/>
    </location>
</feature>
<keyword evidence="1" id="KW-1133">Transmembrane helix</keyword>
<dbReference type="GO" id="GO:0004175">
    <property type="term" value="F:endopeptidase activity"/>
    <property type="evidence" value="ECO:0007669"/>
    <property type="project" value="UniProtKB-ARBA"/>
</dbReference>